<dbReference type="EMBL" id="PFGP01000031">
    <property type="protein sequence ID" value="PIW66740.1"/>
    <property type="molecule type" value="Genomic_DNA"/>
</dbReference>
<evidence type="ECO:0000256" key="4">
    <source>
        <dbReference type="HAMAP-Rule" id="MF_01341"/>
    </source>
</evidence>
<evidence type="ECO:0000259" key="7">
    <source>
        <dbReference type="Pfam" id="PF00828"/>
    </source>
</evidence>
<keyword evidence="4" id="KW-0694">RNA-binding</keyword>
<dbReference type="GO" id="GO:0019843">
    <property type="term" value="F:rRNA binding"/>
    <property type="evidence" value="ECO:0007669"/>
    <property type="project" value="UniProtKB-UniRule"/>
</dbReference>
<evidence type="ECO:0000256" key="1">
    <source>
        <dbReference type="ARBA" id="ARBA00007320"/>
    </source>
</evidence>
<dbReference type="InterPro" id="IPR036227">
    <property type="entry name" value="Ribosomal_uL15/eL18_sf"/>
</dbReference>
<keyword evidence="2 4" id="KW-0689">Ribosomal protein</keyword>
<dbReference type="AlphaFoldDB" id="A0A2J0LL19"/>
<evidence type="ECO:0000256" key="6">
    <source>
        <dbReference type="SAM" id="MobiDB-lite"/>
    </source>
</evidence>
<reference evidence="8 9" key="1">
    <citation type="submission" date="2017-09" db="EMBL/GenBank/DDBJ databases">
        <title>Depth-based differentiation of microbial function through sediment-hosted aquifers and enrichment of novel symbionts in the deep terrestrial subsurface.</title>
        <authorList>
            <person name="Probst A.J."/>
            <person name="Ladd B."/>
            <person name="Jarett J.K."/>
            <person name="Geller-Mcgrath D.E."/>
            <person name="Sieber C.M."/>
            <person name="Emerson J.B."/>
            <person name="Anantharaman K."/>
            <person name="Thomas B.C."/>
            <person name="Malmstrom R."/>
            <person name="Stieglmeier M."/>
            <person name="Klingl A."/>
            <person name="Woyke T."/>
            <person name="Ryan C.M."/>
            <person name="Banfield J.F."/>
        </authorList>
    </citation>
    <scope>NUCLEOTIDE SEQUENCE [LARGE SCALE GENOMIC DNA]</scope>
    <source>
        <strain evidence="8">CG12_big_fil_rev_8_21_14_0_65_43_15</strain>
    </source>
</reference>
<dbReference type="InterPro" id="IPR021131">
    <property type="entry name" value="Ribosomal_uL15/eL18"/>
</dbReference>
<dbReference type="PANTHER" id="PTHR12934">
    <property type="entry name" value="50S RIBOSOMAL PROTEIN L15"/>
    <property type="match status" value="1"/>
</dbReference>
<dbReference type="GO" id="GO:0022625">
    <property type="term" value="C:cytosolic large ribosomal subunit"/>
    <property type="evidence" value="ECO:0007669"/>
    <property type="project" value="TreeGrafter"/>
</dbReference>
<comment type="function">
    <text evidence="4">Binds to the 23S rRNA.</text>
</comment>
<evidence type="ECO:0000313" key="9">
    <source>
        <dbReference type="Proteomes" id="UP000231267"/>
    </source>
</evidence>
<gene>
    <name evidence="4" type="primary">rplO</name>
    <name evidence="8" type="ORF">COW11_01695</name>
</gene>
<evidence type="ECO:0000256" key="5">
    <source>
        <dbReference type="RuleBase" id="RU003888"/>
    </source>
</evidence>
<evidence type="ECO:0000256" key="2">
    <source>
        <dbReference type="ARBA" id="ARBA00022980"/>
    </source>
</evidence>
<comment type="similarity">
    <text evidence="1 4 5">Belongs to the universal ribosomal protein uL15 family.</text>
</comment>
<dbReference type="Pfam" id="PF00828">
    <property type="entry name" value="Ribosomal_L27A"/>
    <property type="match status" value="1"/>
</dbReference>
<accession>A0A2J0LL19</accession>
<sequence length="147" mass="15920">MRLSDLAPVKGSNKKNKRKGCGSGSGHGKTSCRGNKGAGSRSGSNRRLGFEGGQMPLMRRVPKRGFNSKFPMIYEIVNLEQFKGFKDADTVDPKALKQRNIVKHSSWPVKILGSGEIKKALTVHAHKFSKSAVEKITAAGGKVVVLE</sequence>
<evidence type="ECO:0000313" key="8">
    <source>
        <dbReference type="EMBL" id="PIW66740.1"/>
    </source>
</evidence>
<protein>
    <recommendedName>
        <fullName evidence="4">Large ribosomal subunit protein uL15</fullName>
    </recommendedName>
</protein>
<dbReference type="PROSITE" id="PS00475">
    <property type="entry name" value="RIBOSOMAL_L15"/>
    <property type="match status" value="1"/>
</dbReference>
<keyword evidence="4" id="KW-0699">rRNA-binding</keyword>
<comment type="subunit">
    <text evidence="4">Part of the 50S ribosomal subunit.</text>
</comment>
<name>A0A2J0LL19_9BACT</name>
<dbReference type="HAMAP" id="MF_01341">
    <property type="entry name" value="Ribosomal_uL15"/>
    <property type="match status" value="1"/>
</dbReference>
<feature type="domain" description="Large ribosomal subunit protein uL15/eL18" evidence="7">
    <location>
        <begin position="80"/>
        <end position="144"/>
    </location>
</feature>
<dbReference type="InterPro" id="IPR001196">
    <property type="entry name" value="Ribosomal_uL15_CS"/>
</dbReference>
<keyword evidence="3 4" id="KW-0687">Ribonucleoprotein</keyword>
<dbReference type="InterPro" id="IPR005749">
    <property type="entry name" value="Ribosomal_uL15_bac-type"/>
</dbReference>
<dbReference type="Proteomes" id="UP000231267">
    <property type="component" value="Unassembled WGS sequence"/>
</dbReference>
<dbReference type="GO" id="GO:0006412">
    <property type="term" value="P:translation"/>
    <property type="evidence" value="ECO:0007669"/>
    <property type="project" value="UniProtKB-UniRule"/>
</dbReference>
<dbReference type="SUPFAM" id="SSF52080">
    <property type="entry name" value="Ribosomal proteins L15p and L18e"/>
    <property type="match status" value="1"/>
</dbReference>
<dbReference type="NCBIfam" id="TIGR01071">
    <property type="entry name" value="rplO_bact"/>
    <property type="match status" value="1"/>
</dbReference>
<organism evidence="8 9">
    <name type="scientific">Candidatus Taenaricola geysiri</name>
    <dbReference type="NCBI Taxonomy" id="1974752"/>
    <lineage>
        <taxon>Bacteria</taxon>
        <taxon>Pseudomonadati</taxon>
        <taxon>Candidatus Omnitrophota</taxon>
        <taxon>Candidatus Taenaricola</taxon>
    </lineage>
</organism>
<proteinExistence type="inferred from homology"/>
<dbReference type="Gene3D" id="3.100.10.10">
    <property type="match status" value="1"/>
</dbReference>
<dbReference type="GO" id="GO:0003735">
    <property type="term" value="F:structural constituent of ribosome"/>
    <property type="evidence" value="ECO:0007669"/>
    <property type="project" value="InterPro"/>
</dbReference>
<dbReference type="InterPro" id="IPR030878">
    <property type="entry name" value="Ribosomal_uL15"/>
</dbReference>
<comment type="caution">
    <text evidence="8">The sequence shown here is derived from an EMBL/GenBank/DDBJ whole genome shotgun (WGS) entry which is preliminary data.</text>
</comment>
<dbReference type="PANTHER" id="PTHR12934:SF11">
    <property type="entry name" value="LARGE RIBOSOMAL SUBUNIT PROTEIN UL15M"/>
    <property type="match status" value="1"/>
</dbReference>
<feature type="region of interest" description="Disordered" evidence="6">
    <location>
        <begin position="1"/>
        <end position="56"/>
    </location>
</feature>
<evidence type="ECO:0000256" key="3">
    <source>
        <dbReference type="ARBA" id="ARBA00023274"/>
    </source>
</evidence>